<name>A0A8B6DY13_MYTGA</name>
<feature type="non-terminal residue" evidence="1">
    <location>
        <position position="1"/>
    </location>
</feature>
<dbReference type="Proteomes" id="UP000596742">
    <property type="component" value="Unassembled WGS sequence"/>
</dbReference>
<dbReference type="OrthoDB" id="6146495at2759"/>
<keyword evidence="2" id="KW-1185">Reference proteome</keyword>
<sequence length="94" mass="9819">IAFELTCDNTVTATDQCAAANQECSLESGATYKCLCTSDYYPHGSSFCVVKKVPDEACAATGQCVTYAECDTADTQTCVCNAGYTATPTATPTM</sequence>
<proteinExistence type="predicted"/>
<dbReference type="EMBL" id="UYJE01004301">
    <property type="protein sequence ID" value="VDI26942.1"/>
    <property type="molecule type" value="Genomic_DNA"/>
</dbReference>
<gene>
    <name evidence="1" type="ORF">MGAL_10B077080</name>
</gene>
<reference evidence="1" key="1">
    <citation type="submission" date="2018-11" db="EMBL/GenBank/DDBJ databases">
        <authorList>
            <person name="Alioto T."/>
            <person name="Alioto T."/>
        </authorList>
    </citation>
    <scope>NUCLEOTIDE SEQUENCE</scope>
</reference>
<organism evidence="1 2">
    <name type="scientific">Mytilus galloprovincialis</name>
    <name type="common">Mediterranean mussel</name>
    <dbReference type="NCBI Taxonomy" id="29158"/>
    <lineage>
        <taxon>Eukaryota</taxon>
        <taxon>Metazoa</taxon>
        <taxon>Spiralia</taxon>
        <taxon>Lophotrochozoa</taxon>
        <taxon>Mollusca</taxon>
        <taxon>Bivalvia</taxon>
        <taxon>Autobranchia</taxon>
        <taxon>Pteriomorphia</taxon>
        <taxon>Mytilida</taxon>
        <taxon>Mytiloidea</taxon>
        <taxon>Mytilidae</taxon>
        <taxon>Mytilinae</taxon>
        <taxon>Mytilus</taxon>
    </lineage>
</organism>
<accession>A0A8B6DY13</accession>
<dbReference type="Gene3D" id="2.90.20.10">
    <property type="entry name" value="Plasmodium vivax P25 domain"/>
    <property type="match status" value="1"/>
</dbReference>
<protein>
    <recommendedName>
        <fullName evidence="3">EGF-like domain-containing protein</fullName>
    </recommendedName>
</protein>
<evidence type="ECO:0000313" key="1">
    <source>
        <dbReference type="EMBL" id="VDI26942.1"/>
    </source>
</evidence>
<evidence type="ECO:0000313" key="2">
    <source>
        <dbReference type="Proteomes" id="UP000596742"/>
    </source>
</evidence>
<comment type="caution">
    <text evidence="1">The sequence shown here is derived from an EMBL/GenBank/DDBJ whole genome shotgun (WGS) entry which is preliminary data.</text>
</comment>
<dbReference type="AlphaFoldDB" id="A0A8B6DY13"/>
<evidence type="ECO:0008006" key="3">
    <source>
        <dbReference type="Google" id="ProtNLM"/>
    </source>
</evidence>
<feature type="non-terminal residue" evidence="1">
    <location>
        <position position="94"/>
    </location>
</feature>